<evidence type="ECO:0000256" key="1">
    <source>
        <dbReference type="SAM" id="Phobius"/>
    </source>
</evidence>
<gene>
    <name evidence="2" type="ORF">KP509_16G011300</name>
</gene>
<dbReference type="Proteomes" id="UP000825935">
    <property type="component" value="Chromosome 16"/>
</dbReference>
<feature type="transmembrane region" description="Helical" evidence="1">
    <location>
        <begin position="240"/>
        <end position="258"/>
    </location>
</feature>
<keyword evidence="3" id="KW-1185">Reference proteome</keyword>
<dbReference type="PANTHER" id="PTHR34368:SF1">
    <property type="entry name" value="OS01G0962200 PROTEIN"/>
    <property type="match status" value="1"/>
</dbReference>
<keyword evidence="1" id="KW-0472">Membrane</keyword>
<dbReference type="AlphaFoldDB" id="A0A8T2SWR0"/>
<feature type="transmembrane region" description="Helical" evidence="1">
    <location>
        <begin position="175"/>
        <end position="194"/>
    </location>
</feature>
<dbReference type="PANTHER" id="PTHR34368">
    <property type="entry name" value="OS01G0962200 PROTEIN"/>
    <property type="match status" value="1"/>
</dbReference>
<keyword evidence="1" id="KW-0812">Transmembrane</keyword>
<feature type="transmembrane region" description="Helical" evidence="1">
    <location>
        <begin position="92"/>
        <end position="114"/>
    </location>
</feature>
<proteinExistence type="predicted"/>
<protein>
    <recommendedName>
        <fullName evidence="4">Ceramidase</fullName>
    </recommendedName>
</protein>
<evidence type="ECO:0000313" key="3">
    <source>
        <dbReference type="Proteomes" id="UP000825935"/>
    </source>
</evidence>
<dbReference type="OMA" id="LCHYNDY"/>
<evidence type="ECO:0008006" key="4">
    <source>
        <dbReference type="Google" id="ProtNLM"/>
    </source>
</evidence>
<reference evidence="2" key="1">
    <citation type="submission" date="2021-08" db="EMBL/GenBank/DDBJ databases">
        <title>WGS assembly of Ceratopteris richardii.</title>
        <authorList>
            <person name="Marchant D.B."/>
            <person name="Chen G."/>
            <person name="Jenkins J."/>
            <person name="Shu S."/>
            <person name="Leebens-Mack J."/>
            <person name="Grimwood J."/>
            <person name="Schmutz J."/>
            <person name="Soltis P."/>
            <person name="Soltis D."/>
            <person name="Chen Z.-H."/>
        </authorList>
    </citation>
    <scope>NUCLEOTIDE SEQUENCE</scope>
    <source>
        <strain evidence="2">Whitten #5841</strain>
        <tissue evidence="2">Leaf</tissue>
    </source>
</reference>
<name>A0A8T2SWR0_CERRI</name>
<dbReference type="EMBL" id="CM035421">
    <property type="protein sequence ID" value="KAH7387221.1"/>
    <property type="molecule type" value="Genomic_DNA"/>
</dbReference>
<feature type="transmembrane region" description="Helical" evidence="1">
    <location>
        <begin position="62"/>
        <end position="80"/>
    </location>
</feature>
<dbReference type="OrthoDB" id="5562961at2759"/>
<feature type="transmembrane region" description="Helical" evidence="1">
    <location>
        <begin position="201"/>
        <end position="220"/>
    </location>
</feature>
<keyword evidence="1" id="KW-1133">Transmembrane helix</keyword>
<comment type="caution">
    <text evidence="2">The sequence shown here is derived from an EMBL/GenBank/DDBJ whole genome shotgun (WGS) entry which is preliminary data.</text>
</comment>
<sequence length="309" mass="35410">MVKMLQVAMNRLSEHRGLASGTGLVCFVLLMLLTPRIPQPQSYHKFSDQRNLIGVPNSMNVISNFPFLIIGVIGLVLSLHGNYLGLSLKGEVWCWASFYVGVTATAFGSAYYHLKPNDARLVWDRLPMAIAVSSILAVFIIERIDERKGTAALFPLLLAGVLSIIYWRFGDDLRPYTLLQFVSLVAILSMTIALPPKYTHSLYWVWAAGWFFLGMIEELLDRKLYRWTNHSISGHTMKHFSFVMIPVFMTVMLARRNIKIERQSLWERWRVRLKTSHLFQDDKSFIFQPRNIAGKNSARQDEANKLVNS</sequence>
<accession>A0A8T2SWR0</accession>
<feature type="transmembrane region" description="Helical" evidence="1">
    <location>
        <begin position="126"/>
        <end position="144"/>
    </location>
</feature>
<feature type="transmembrane region" description="Helical" evidence="1">
    <location>
        <begin position="151"/>
        <end position="169"/>
    </location>
</feature>
<organism evidence="2 3">
    <name type="scientific">Ceratopteris richardii</name>
    <name type="common">Triangle waterfern</name>
    <dbReference type="NCBI Taxonomy" id="49495"/>
    <lineage>
        <taxon>Eukaryota</taxon>
        <taxon>Viridiplantae</taxon>
        <taxon>Streptophyta</taxon>
        <taxon>Embryophyta</taxon>
        <taxon>Tracheophyta</taxon>
        <taxon>Polypodiopsida</taxon>
        <taxon>Polypodiidae</taxon>
        <taxon>Polypodiales</taxon>
        <taxon>Pteridineae</taxon>
        <taxon>Pteridaceae</taxon>
        <taxon>Parkerioideae</taxon>
        <taxon>Ceratopteris</taxon>
    </lineage>
</organism>
<evidence type="ECO:0000313" key="2">
    <source>
        <dbReference type="EMBL" id="KAH7387221.1"/>
    </source>
</evidence>